<evidence type="ECO:0000313" key="2">
    <source>
        <dbReference type="EMBL" id="RDB24797.1"/>
    </source>
</evidence>
<feature type="region of interest" description="Disordered" evidence="1">
    <location>
        <begin position="1"/>
        <end position="88"/>
    </location>
</feature>
<evidence type="ECO:0000313" key="3">
    <source>
        <dbReference type="Proteomes" id="UP000076154"/>
    </source>
</evidence>
<dbReference type="InParanoid" id="A0A369JW91"/>
<gene>
    <name evidence="2" type="ORF">Hypma_007798</name>
</gene>
<proteinExistence type="predicted"/>
<evidence type="ECO:0000256" key="1">
    <source>
        <dbReference type="SAM" id="MobiDB-lite"/>
    </source>
</evidence>
<organism evidence="2 3">
    <name type="scientific">Hypsizygus marmoreus</name>
    <name type="common">White beech mushroom</name>
    <name type="synonym">Agaricus marmoreus</name>
    <dbReference type="NCBI Taxonomy" id="39966"/>
    <lineage>
        <taxon>Eukaryota</taxon>
        <taxon>Fungi</taxon>
        <taxon>Dikarya</taxon>
        <taxon>Basidiomycota</taxon>
        <taxon>Agaricomycotina</taxon>
        <taxon>Agaricomycetes</taxon>
        <taxon>Agaricomycetidae</taxon>
        <taxon>Agaricales</taxon>
        <taxon>Tricholomatineae</taxon>
        <taxon>Lyophyllaceae</taxon>
        <taxon>Hypsizygus</taxon>
    </lineage>
</organism>
<feature type="compositionally biased region" description="Polar residues" evidence="1">
    <location>
        <begin position="1"/>
        <end position="18"/>
    </location>
</feature>
<protein>
    <submittedName>
        <fullName evidence="2">Uncharacterized protein</fullName>
    </submittedName>
</protein>
<dbReference type="AlphaFoldDB" id="A0A369JW91"/>
<comment type="caution">
    <text evidence="2">The sequence shown here is derived from an EMBL/GenBank/DDBJ whole genome shotgun (WGS) entry which is preliminary data.</text>
</comment>
<dbReference type="EMBL" id="LUEZ02000041">
    <property type="protein sequence ID" value="RDB24797.1"/>
    <property type="molecule type" value="Genomic_DNA"/>
</dbReference>
<sequence>MTPASFNSCSPRQVTTTLPPIAPRSPSFFSAREVGDSNFSDGSPISPGSLRHVDEIALDDSDSRPGDGDGEGTEPADVDSSEDELGSMQLLMPPGVLLPGPFWCQAPCHRLRDSSDGQWTSERRGKAMKRRMGASRVFPFSFVDRFRVIRVGSPSSAVEFEQEGGVMVKVPAALVVH</sequence>
<accession>A0A369JW91</accession>
<feature type="compositionally biased region" description="Basic and acidic residues" evidence="1">
    <location>
        <begin position="51"/>
        <end position="67"/>
    </location>
</feature>
<dbReference type="Proteomes" id="UP000076154">
    <property type="component" value="Unassembled WGS sequence"/>
</dbReference>
<reference evidence="2" key="1">
    <citation type="submission" date="2018-04" db="EMBL/GenBank/DDBJ databases">
        <title>Whole genome sequencing of Hypsizygus marmoreus.</title>
        <authorList>
            <person name="Choi I.-G."/>
            <person name="Min B."/>
            <person name="Kim J.-G."/>
            <person name="Kim S."/>
            <person name="Oh Y.-L."/>
            <person name="Kong W.-S."/>
            <person name="Park H."/>
            <person name="Jeong J."/>
            <person name="Song E.-S."/>
        </authorList>
    </citation>
    <scope>NUCLEOTIDE SEQUENCE [LARGE SCALE GENOMIC DNA]</scope>
    <source>
        <strain evidence="2">51987-8</strain>
    </source>
</reference>
<name>A0A369JW91_HYPMA</name>
<keyword evidence="3" id="KW-1185">Reference proteome</keyword>
<feature type="compositionally biased region" description="Acidic residues" evidence="1">
    <location>
        <begin position="68"/>
        <end position="85"/>
    </location>
</feature>